<feature type="region of interest" description="Disordered" evidence="5">
    <location>
        <begin position="398"/>
        <end position="519"/>
    </location>
</feature>
<reference evidence="7" key="1">
    <citation type="submission" date="2014-11" db="EMBL/GenBank/DDBJ databases">
        <authorList>
            <person name="Otto D Thomas"/>
            <person name="Naeem Raeece"/>
        </authorList>
    </citation>
    <scope>NUCLEOTIDE SEQUENCE</scope>
</reference>
<dbReference type="InterPro" id="IPR000571">
    <property type="entry name" value="Znf_CCCH"/>
</dbReference>
<dbReference type="GO" id="GO:0008270">
    <property type="term" value="F:zinc ion binding"/>
    <property type="evidence" value="ECO:0007669"/>
    <property type="project" value="UniProtKB-KW"/>
</dbReference>
<dbReference type="SUPFAM" id="SSF90229">
    <property type="entry name" value="CCCH zinc finger"/>
    <property type="match status" value="1"/>
</dbReference>
<evidence type="ECO:0000256" key="5">
    <source>
        <dbReference type="SAM" id="MobiDB-lite"/>
    </source>
</evidence>
<dbReference type="PROSITE" id="PS50103">
    <property type="entry name" value="ZF_C3H1"/>
    <property type="match status" value="1"/>
</dbReference>
<feature type="region of interest" description="Disordered" evidence="5">
    <location>
        <begin position="1"/>
        <end position="85"/>
    </location>
</feature>
<dbReference type="VEuPathDB" id="CryptoDB:Cvel_30039"/>
<dbReference type="Gene3D" id="4.10.1000.10">
    <property type="entry name" value="Zinc finger, CCCH-type"/>
    <property type="match status" value="1"/>
</dbReference>
<evidence type="ECO:0000259" key="6">
    <source>
        <dbReference type="PROSITE" id="PS50103"/>
    </source>
</evidence>
<feature type="compositionally biased region" description="Polar residues" evidence="5">
    <location>
        <begin position="69"/>
        <end position="85"/>
    </location>
</feature>
<accession>A0A0G4HPS2</accession>
<feature type="compositionally biased region" description="Basic and acidic residues" evidence="5">
    <location>
        <begin position="420"/>
        <end position="454"/>
    </location>
</feature>
<feature type="zinc finger region" description="C3H1-type" evidence="4">
    <location>
        <begin position="89"/>
        <end position="117"/>
    </location>
</feature>
<feature type="compositionally biased region" description="Low complexity" evidence="5">
    <location>
        <begin position="210"/>
        <end position="224"/>
    </location>
</feature>
<feature type="region of interest" description="Disordered" evidence="5">
    <location>
        <begin position="203"/>
        <end position="292"/>
    </location>
</feature>
<keyword evidence="1 4" id="KW-0479">Metal-binding</keyword>
<dbReference type="AlphaFoldDB" id="A0A0G4HPS2"/>
<evidence type="ECO:0000256" key="2">
    <source>
        <dbReference type="ARBA" id="ARBA00022771"/>
    </source>
</evidence>
<dbReference type="SMART" id="SM00356">
    <property type="entry name" value="ZnF_C3H1"/>
    <property type="match status" value="1"/>
</dbReference>
<organism evidence="7">
    <name type="scientific">Chromera velia CCMP2878</name>
    <dbReference type="NCBI Taxonomy" id="1169474"/>
    <lineage>
        <taxon>Eukaryota</taxon>
        <taxon>Sar</taxon>
        <taxon>Alveolata</taxon>
        <taxon>Colpodellida</taxon>
        <taxon>Chromeraceae</taxon>
        <taxon>Chromera</taxon>
    </lineage>
</organism>
<keyword evidence="3 4" id="KW-0862">Zinc</keyword>
<feature type="compositionally biased region" description="Pro residues" evidence="5">
    <location>
        <begin position="50"/>
        <end position="60"/>
    </location>
</feature>
<feature type="compositionally biased region" description="Low complexity" evidence="5">
    <location>
        <begin position="498"/>
        <end position="508"/>
    </location>
</feature>
<gene>
    <name evidence="7" type="ORF">Cvel_30039</name>
</gene>
<keyword evidence="2 4" id="KW-0863">Zinc-finger</keyword>
<dbReference type="EMBL" id="CDMZ01003437">
    <property type="protein sequence ID" value="CEM46368.1"/>
    <property type="molecule type" value="Genomic_DNA"/>
</dbReference>
<name>A0A0G4HPS2_9ALVE</name>
<proteinExistence type="predicted"/>
<evidence type="ECO:0000256" key="1">
    <source>
        <dbReference type="ARBA" id="ARBA00022723"/>
    </source>
</evidence>
<evidence type="ECO:0000256" key="3">
    <source>
        <dbReference type="ARBA" id="ARBA00022833"/>
    </source>
</evidence>
<protein>
    <recommendedName>
        <fullName evidence="6">C3H1-type domain-containing protein</fullName>
    </recommendedName>
</protein>
<dbReference type="InterPro" id="IPR036855">
    <property type="entry name" value="Znf_CCCH_sf"/>
</dbReference>
<evidence type="ECO:0000256" key="4">
    <source>
        <dbReference type="PROSITE-ProRule" id="PRU00723"/>
    </source>
</evidence>
<feature type="compositionally biased region" description="Low complexity" evidence="5">
    <location>
        <begin position="462"/>
        <end position="477"/>
    </location>
</feature>
<sequence>MHPHAIYLPLDRPAVEAETGQVKSRSVEYLPPPLSLDEVEKKDGEKFSLPLPPPPPPPQAPAAAQQQQTSSSVGTPSGQAGFNPKFANNTKTVMCRHIQRSGQCWHGATCGFAHDEAELQQGRQRYEAWKRANPEEYMQMLAQKERAKSEAIQAAAAEQQQHTPATSSQIGVGGYGGLAGILGGRPRPPATTAATAAAVRRPPFHPYQQPPVTQQQQQPSFQRPVGMAGSGSVGVPWGERPSDAQPPNGLLGQAGAELKRRRVDEEDRERDDGWRAAEREREKERQLREISEADKALVLKALNTPGGLADSEGSSGADSPLQVGTAYRSMMRGVLRACLAHLEAEGEGEQTESEKEKNAKNLFEHYFTWYNQRESMKEEVIKKSLDCSLKWISDMKRDRPSAPAVNAGPTGFSSQPPGNDGEKAKDGDAMKDVVMEKKEEGEKGNEDKKDDLQKDAAMTNPAESASASALAASSSTTEGGGGEGGDETAETQKEEDAAAALLQQQQAAEVRSQEDETGS</sequence>
<feature type="compositionally biased region" description="Basic and acidic residues" evidence="5">
    <location>
        <begin position="262"/>
        <end position="292"/>
    </location>
</feature>
<evidence type="ECO:0000313" key="7">
    <source>
        <dbReference type="EMBL" id="CEM46368.1"/>
    </source>
</evidence>
<feature type="domain" description="C3H1-type" evidence="6">
    <location>
        <begin position="89"/>
        <end position="117"/>
    </location>
</feature>